<evidence type="ECO:0000256" key="4">
    <source>
        <dbReference type="ARBA" id="ARBA00022989"/>
    </source>
</evidence>
<evidence type="ECO:0000256" key="1">
    <source>
        <dbReference type="ARBA" id="ARBA00004370"/>
    </source>
</evidence>
<evidence type="ECO:0000256" key="3">
    <source>
        <dbReference type="ARBA" id="ARBA00022692"/>
    </source>
</evidence>
<proteinExistence type="inferred from homology"/>
<comment type="similarity">
    <text evidence="2">Belongs to the TMEM14 family.</text>
</comment>
<reference evidence="7" key="1">
    <citation type="submission" date="2023-04" db="EMBL/GenBank/DDBJ databases">
        <title>Phytophthora fragariaefolia NBRC 109709.</title>
        <authorList>
            <person name="Ichikawa N."/>
            <person name="Sato H."/>
            <person name="Tonouchi N."/>
        </authorList>
    </citation>
    <scope>NUCLEOTIDE SEQUENCE</scope>
    <source>
        <strain evidence="7">NBRC 109709</strain>
    </source>
</reference>
<feature type="transmembrane region" description="Helical" evidence="6">
    <location>
        <begin position="140"/>
        <end position="158"/>
    </location>
</feature>
<keyword evidence="5 6" id="KW-0472">Membrane</keyword>
<dbReference type="GO" id="GO:0016020">
    <property type="term" value="C:membrane"/>
    <property type="evidence" value="ECO:0007669"/>
    <property type="project" value="UniProtKB-SubCell"/>
</dbReference>
<dbReference type="Proteomes" id="UP001165121">
    <property type="component" value="Unassembled WGS sequence"/>
</dbReference>
<evidence type="ECO:0000313" key="7">
    <source>
        <dbReference type="EMBL" id="GMF62694.1"/>
    </source>
</evidence>
<evidence type="ECO:0000256" key="2">
    <source>
        <dbReference type="ARBA" id="ARBA00007590"/>
    </source>
</evidence>
<dbReference type="PANTHER" id="PTHR12668">
    <property type="entry name" value="TRANSMEMBRANE PROTEIN 14, 15"/>
    <property type="match status" value="1"/>
</dbReference>
<dbReference type="InterPro" id="IPR044890">
    <property type="entry name" value="TMEM14_sf"/>
</dbReference>
<comment type="caution">
    <text evidence="7">The sequence shown here is derived from an EMBL/GenBank/DDBJ whole genome shotgun (WGS) entry which is preliminary data.</text>
</comment>
<comment type="subcellular location">
    <subcellularLocation>
        <location evidence="1">Membrane</location>
    </subcellularLocation>
</comment>
<dbReference type="InterPro" id="IPR005349">
    <property type="entry name" value="TMEM14"/>
</dbReference>
<keyword evidence="4 6" id="KW-1133">Transmembrane helix</keyword>
<dbReference type="OrthoDB" id="5620at2759"/>
<organism evidence="7 8">
    <name type="scientific">Phytophthora fragariaefolia</name>
    <dbReference type="NCBI Taxonomy" id="1490495"/>
    <lineage>
        <taxon>Eukaryota</taxon>
        <taxon>Sar</taxon>
        <taxon>Stramenopiles</taxon>
        <taxon>Oomycota</taxon>
        <taxon>Peronosporomycetes</taxon>
        <taxon>Peronosporales</taxon>
        <taxon>Peronosporaceae</taxon>
        <taxon>Phytophthora</taxon>
    </lineage>
</organism>
<dbReference type="Gene3D" id="1.10.10.1740">
    <property type="entry name" value="Transmembrane protein 14-like"/>
    <property type="match status" value="1"/>
</dbReference>
<evidence type="ECO:0000313" key="8">
    <source>
        <dbReference type="Proteomes" id="UP001165121"/>
    </source>
</evidence>
<protein>
    <submittedName>
        <fullName evidence="7">Unnamed protein product</fullName>
    </submittedName>
</protein>
<dbReference type="Pfam" id="PF03647">
    <property type="entry name" value="Tmemb_14"/>
    <property type="match status" value="1"/>
</dbReference>
<name>A0A9W7D7J8_9STRA</name>
<dbReference type="AlphaFoldDB" id="A0A9W7D7J8"/>
<accession>A0A9W7D7J8</accession>
<dbReference type="EMBL" id="BSXT01006636">
    <property type="protein sequence ID" value="GMF62694.1"/>
    <property type="molecule type" value="Genomic_DNA"/>
</dbReference>
<keyword evidence="8" id="KW-1185">Reference proteome</keyword>
<gene>
    <name evidence="7" type="ORF">Pfra01_002729400</name>
</gene>
<keyword evidence="3 6" id="KW-0812">Transmembrane</keyword>
<evidence type="ECO:0000256" key="5">
    <source>
        <dbReference type="ARBA" id="ARBA00023136"/>
    </source>
</evidence>
<sequence>MCVQSTYSSNQRVVVLDRFGLTGSGASRLVQCAMDRLPCNTCICVATASEVPATKPFVTPRSPSVEVRVCMPDHRFWWGINKITVVQCTDHERNLLLACHFHFELHHLHDSMAHHPTFTMAGLLAAGGMFGYLKTKSVPSLVAGVTLGAGFGVAGYLLQKGETTNGHGVALLMSSITMGAMGVRAVRSKKPLPVTVASLGALSAAYHAQRFTEWIGQE</sequence>
<evidence type="ECO:0000256" key="6">
    <source>
        <dbReference type="SAM" id="Phobius"/>
    </source>
</evidence>
<feature type="transmembrane region" description="Helical" evidence="6">
    <location>
        <begin position="164"/>
        <end position="183"/>
    </location>
</feature>
<dbReference type="PANTHER" id="PTHR12668:SF53">
    <property type="entry name" value="TMEM14 PROTEIN HOMOLOG YJR085C"/>
    <property type="match status" value="1"/>
</dbReference>